<evidence type="ECO:0000313" key="5">
    <source>
        <dbReference type="Proteomes" id="UP000284375"/>
    </source>
</evidence>
<dbReference type="SUPFAM" id="SSF51735">
    <property type="entry name" value="NAD(P)-binding Rossmann-fold domains"/>
    <property type="match status" value="1"/>
</dbReference>
<proteinExistence type="inferred from homology"/>
<accession>A0A423VND6</accession>
<evidence type="ECO:0000256" key="2">
    <source>
        <dbReference type="ARBA" id="ARBA00022857"/>
    </source>
</evidence>
<feature type="domain" description="NmrA-like" evidence="3">
    <location>
        <begin position="8"/>
        <end position="312"/>
    </location>
</feature>
<keyword evidence="2" id="KW-0521">NADP</keyword>
<dbReference type="InterPro" id="IPR008030">
    <property type="entry name" value="NmrA-like"/>
</dbReference>
<name>A0A423VND6_CYTCH</name>
<dbReference type="InterPro" id="IPR036291">
    <property type="entry name" value="NAD(P)-bd_dom_sf"/>
</dbReference>
<dbReference type="PANTHER" id="PTHR42748:SF26">
    <property type="entry name" value="NMRA-LIKE DOMAIN-CONTAINING PROTEIN"/>
    <property type="match status" value="1"/>
</dbReference>
<dbReference type="PANTHER" id="PTHR42748">
    <property type="entry name" value="NITROGEN METABOLITE REPRESSION PROTEIN NMRA FAMILY MEMBER"/>
    <property type="match status" value="1"/>
</dbReference>
<keyword evidence="5" id="KW-1185">Reference proteome</keyword>
<dbReference type="EMBL" id="LJZO01000037">
    <property type="protein sequence ID" value="ROV92523.1"/>
    <property type="molecule type" value="Genomic_DNA"/>
</dbReference>
<dbReference type="Proteomes" id="UP000284375">
    <property type="component" value="Unassembled WGS sequence"/>
</dbReference>
<reference evidence="4 5" key="1">
    <citation type="submission" date="2015-09" db="EMBL/GenBank/DDBJ databases">
        <title>Host preference determinants of Valsa canker pathogens revealed by comparative genomics.</title>
        <authorList>
            <person name="Yin Z."/>
            <person name="Huang L."/>
        </authorList>
    </citation>
    <scope>NUCLEOTIDE SEQUENCE [LARGE SCALE GENOMIC DNA]</scope>
    <source>
        <strain evidence="4 5">YSFL</strain>
    </source>
</reference>
<dbReference type="AlphaFoldDB" id="A0A423VND6"/>
<comment type="similarity">
    <text evidence="1">Belongs to the NmrA-type oxidoreductase family.</text>
</comment>
<dbReference type="GO" id="GO:0005634">
    <property type="term" value="C:nucleus"/>
    <property type="evidence" value="ECO:0007669"/>
    <property type="project" value="TreeGrafter"/>
</dbReference>
<dbReference type="Gene3D" id="3.90.25.10">
    <property type="entry name" value="UDP-galactose 4-epimerase, domain 1"/>
    <property type="match status" value="1"/>
</dbReference>
<sequence>MSTSTKPKLVVVVGATGNQGGSVIRRFLREGPGHFRVRGLTRDPYSTASQQLAALGAEMVRADLNDVEALKTAFMGANVIFSVTNYWEPFQPCNIEASRANAAALGMNTVREYAGHIELAQGRNIADAAAATVETLDGNGFIVSTLSHAGRCSEGRFKQLYHFDAKAEVFPYYVRETYPVLAARMRCVQTGYFMTSHQILPDSYFAKLEDGSFEMRFCTDPDKPVPQLDPVTDMGNFVYAVYQTSTCGEEYMAEGTTCTWPEWIATWSKATGKEARYRQVPREDMIRVCSGDDFGGEIADMFDYSSNPGYDGGKTLLRADDLRKVSNVATFLTSCSDVLNYRKAGAECPMTSLSEWIEKQDWSSVIAKPETKVEAL</sequence>
<protein>
    <recommendedName>
        <fullName evidence="3">NmrA-like domain-containing protein</fullName>
    </recommendedName>
</protein>
<gene>
    <name evidence="4" type="ORF">VSDG_06669</name>
</gene>
<dbReference type="OrthoDB" id="3358371at2759"/>
<dbReference type="Pfam" id="PF05368">
    <property type="entry name" value="NmrA"/>
    <property type="match status" value="1"/>
</dbReference>
<comment type="caution">
    <text evidence="4">The sequence shown here is derived from an EMBL/GenBank/DDBJ whole genome shotgun (WGS) entry which is preliminary data.</text>
</comment>
<evidence type="ECO:0000256" key="1">
    <source>
        <dbReference type="ARBA" id="ARBA00006328"/>
    </source>
</evidence>
<dbReference type="InterPro" id="IPR051164">
    <property type="entry name" value="NmrA-like_oxidored"/>
</dbReference>
<evidence type="ECO:0000313" key="4">
    <source>
        <dbReference type="EMBL" id="ROV92523.1"/>
    </source>
</evidence>
<organism evidence="4 5">
    <name type="scientific">Cytospora chrysosperma</name>
    <name type="common">Cytospora canker fungus</name>
    <name type="synonym">Sphaeria chrysosperma</name>
    <dbReference type="NCBI Taxonomy" id="252740"/>
    <lineage>
        <taxon>Eukaryota</taxon>
        <taxon>Fungi</taxon>
        <taxon>Dikarya</taxon>
        <taxon>Ascomycota</taxon>
        <taxon>Pezizomycotina</taxon>
        <taxon>Sordariomycetes</taxon>
        <taxon>Sordariomycetidae</taxon>
        <taxon>Diaporthales</taxon>
        <taxon>Cytosporaceae</taxon>
        <taxon>Cytospora</taxon>
    </lineage>
</organism>
<dbReference type="STRING" id="252740.A0A423VND6"/>
<evidence type="ECO:0000259" key="3">
    <source>
        <dbReference type="Pfam" id="PF05368"/>
    </source>
</evidence>
<dbReference type="Gene3D" id="3.40.50.720">
    <property type="entry name" value="NAD(P)-binding Rossmann-like Domain"/>
    <property type="match status" value="1"/>
</dbReference>